<accession>A0A4Y8SF77</accession>
<dbReference type="OrthoDB" id="9813231at2"/>
<keyword evidence="2" id="KW-1185">Reference proteome</keyword>
<dbReference type="Gene3D" id="3.90.1150.200">
    <property type="match status" value="1"/>
</dbReference>
<dbReference type="Proteomes" id="UP000297540">
    <property type="component" value="Unassembled WGS sequence"/>
</dbReference>
<comment type="caution">
    <text evidence="1">The sequence shown here is derived from an EMBL/GenBank/DDBJ whole genome shotgun (WGS) entry which is preliminary data.</text>
</comment>
<organism evidence="1 2">
    <name type="scientific">Mucilaginibacter psychrotolerans</name>
    <dbReference type="NCBI Taxonomy" id="1524096"/>
    <lineage>
        <taxon>Bacteria</taxon>
        <taxon>Pseudomonadati</taxon>
        <taxon>Bacteroidota</taxon>
        <taxon>Sphingobacteriia</taxon>
        <taxon>Sphingobacteriales</taxon>
        <taxon>Sphingobacteriaceae</taxon>
        <taxon>Mucilaginibacter</taxon>
    </lineage>
</organism>
<proteinExistence type="predicted"/>
<dbReference type="EMBL" id="SOZE01000011">
    <property type="protein sequence ID" value="TFF37285.1"/>
    <property type="molecule type" value="Genomic_DNA"/>
</dbReference>
<name>A0A4Y8SF77_9SPHI</name>
<reference evidence="1 2" key="1">
    <citation type="journal article" date="2017" name="Int. J. Syst. Evol. Microbiol.">
        <title>Mucilaginibacterpsychrotolerans sp. nov., isolated from peatlands.</title>
        <authorList>
            <person name="Deng Y."/>
            <person name="Shen L."/>
            <person name="Xu B."/>
            <person name="Liu Y."/>
            <person name="Gu Z."/>
            <person name="Liu H."/>
            <person name="Zhou Y."/>
        </authorList>
    </citation>
    <scope>NUCLEOTIDE SEQUENCE [LARGE SCALE GENOMIC DNA]</scope>
    <source>
        <strain evidence="1 2">NH7-4</strain>
    </source>
</reference>
<protein>
    <recommendedName>
        <fullName evidence="3">DUF1801 domain-containing protein</fullName>
    </recommendedName>
</protein>
<gene>
    <name evidence="1" type="ORF">E2R66_12680</name>
</gene>
<dbReference type="RefSeq" id="WP_133231267.1">
    <property type="nucleotide sequence ID" value="NZ_SOZE01000011.1"/>
</dbReference>
<sequence length="130" mass="14537">MSPTEYISQQAPERQAILTALHDAILANDKTVAPVVEPMMGKEMIIYKERAYMKYGLASVKNYMSIHCMPIYMNPAFHAKYTPLLPDAKFQKGCINFIDAREMSLDIAGQLFAECAAISIVAMSASRKKK</sequence>
<evidence type="ECO:0000313" key="1">
    <source>
        <dbReference type="EMBL" id="TFF37285.1"/>
    </source>
</evidence>
<evidence type="ECO:0000313" key="2">
    <source>
        <dbReference type="Proteomes" id="UP000297540"/>
    </source>
</evidence>
<evidence type="ECO:0008006" key="3">
    <source>
        <dbReference type="Google" id="ProtNLM"/>
    </source>
</evidence>
<dbReference type="AlphaFoldDB" id="A0A4Y8SF77"/>